<dbReference type="OrthoDB" id="445362at2759"/>
<comment type="caution">
    <text evidence="3">The sequence shown here is derived from an EMBL/GenBank/DDBJ whole genome shotgun (WGS) entry which is preliminary data.</text>
</comment>
<feature type="non-terminal residue" evidence="3">
    <location>
        <position position="661"/>
    </location>
</feature>
<keyword evidence="2" id="KW-0812">Transmembrane</keyword>
<feature type="region of interest" description="Disordered" evidence="1">
    <location>
        <begin position="130"/>
        <end position="235"/>
    </location>
</feature>
<accession>A0A8J1T653</accession>
<gene>
    <name evidence="3" type="ORF">OFUS_LOCUS10614</name>
</gene>
<dbReference type="Gene3D" id="2.30.30.40">
    <property type="entry name" value="SH3 Domains"/>
    <property type="match status" value="1"/>
</dbReference>
<feature type="compositionally biased region" description="Polar residues" evidence="1">
    <location>
        <begin position="161"/>
        <end position="179"/>
    </location>
</feature>
<proteinExistence type="predicted"/>
<keyword evidence="2" id="KW-0472">Membrane</keyword>
<keyword evidence="4" id="KW-1185">Reference proteome</keyword>
<dbReference type="SMART" id="SM00326">
    <property type="entry name" value="SH3"/>
    <property type="match status" value="1"/>
</dbReference>
<sequence>QNKKKFENSKKKFGVHFINLYVHYWIAAMFRALYPYVNDSAGYLSCQEGDLFTVIQNDGDWILALNAYGQVGYIPGNYVTKKKGSNAEVLKFIDQGVEAIHYAATGNSGSYTHSQRETLQKLIEHRKAVVSQVEKRMQQSQKIAAQPKRHAPTTPPTPTTSADSVNGPFNNFKSGQGKQKSMKVAPPPPPGTKGPPPPPRTVNVPENNVTRPKAPAPQPPTPSEFTPDFTYNSAMDAPKSATATTNVPSKVEVPEALGQELIELVRRKSNLSHDASKSTIASVLSHIRTAVPSIGNVMDDIIVQLADVGNRNSKLESSHDAERLNVIFSEMAYCKDDSQQRSWSLHEDESVITEYLQELITILDNADPDIIRQVLLADDFEALETLVVFYQMETRVSIRLLLLKSFGALCGLSYEVLFTILNTVLPLELTRDIRTDLSSVEKVKYTGLVLTMLFCQGQQPPLHFYDHIDVEYVQYFLDTIDNPPEMDEGVSDILTQFLLSYNLHFKELEKNIVMKALANHGTAKVFTEKVLLLFNRGDDPVRMFDYEPKPPDSLMKLLTDIFSSKKTANIIYTNDAMVLIDIILRQITDLSSGDKLRTEYLSLMHLIIQKSDYEEHVHRRLELQSCFIRIYNEEGSNEQLQMDRYIIKQIWTDFPSYFNSS</sequence>
<feature type="compositionally biased region" description="Low complexity" evidence="1">
    <location>
        <begin position="201"/>
        <end position="213"/>
    </location>
</feature>
<dbReference type="GO" id="GO:0071933">
    <property type="term" value="F:Arp2/3 complex binding"/>
    <property type="evidence" value="ECO:0007669"/>
    <property type="project" value="TreeGrafter"/>
</dbReference>
<organism evidence="3 4">
    <name type="scientific">Owenia fusiformis</name>
    <name type="common">Polychaete worm</name>
    <dbReference type="NCBI Taxonomy" id="6347"/>
    <lineage>
        <taxon>Eukaryota</taxon>
        <taxon>Metazoa</taxon>
        <taxon>Spiralia</taxon>
        <taxon>Lophotrochozoa</taxon>
        <taxon>Annelida</taxon>
        <taxon>Polychaeta</taxon>
        <taxon>Sedentaria</taxon>
        <taxon>Canalipalpata</taxon>
        <taxon>Sabellida</taxon>
        <taxon>Oweniida</taxon>
        <taxon>Oweniidae</taxon>
        <taxon>Owenia</taxon>
    </lineage>
</organism>
<dbReference type="InterPro" id="IPR018556">
    <property type="entry name" value="SPIN90/Ldb17_LRD"/>
</dbReference>
<dbReference type="InterPro" id="IPR030125">
    <property type="entry name" value="SPIN90/Ldb17"/>
</dbReference>
<feature type="compositionally biased region" description="Pro residues" evidence="1">
    <location>
        <begin position="185"/>
        <end position="200"/>
    </location>
</feature>
<dbReference type="InterPro" id="IPR001452">
    <property type="entry name" value="SH3_domain"/>
</dbReference>
<name>A0A8J1T653_OWEFU</name>
<evidence type="ECO:0000256" key="1">
    <source>
        <dbReference type="SAM" id="MobiDB-lite"/>
    </source>
</evidence>
<keyword evidence="2" id="KW-1133">Transmembrane helix</keyword>
<dbReference type="Pfam" id="PF07653">
    <property type="entry name" value="SH3_2"/>
    <property type="match status" value="1"/>
</dbReference>
<protein>
    <submittedName>
        <fullName evidence="3">Uncharacterized protein</fullName>
    </submittedName>
</protein>
<dbReference type="Proteomes" id="UP000749559">
    <property type="component" value="Unassembled WGS sequence"/>
</dbReference>
<dbReference type="InterPro" id="IPR036028">
    <property type="entry name" value="SH3-like_dom_sf"/>
</dbReference>
<dbReference type="EMBL" id="CAIIXF020000005">
    <property type="protein sequence ID" value="CAH1784420.1"/>
    <property type="molecule type" value="Genomic_DNA"/>
</dbReference>
<reference evidence="3" key="1">
    <citation type="submission" date="2022-03" db="EMBL/GenBank/DDBJ databases">
        <authorList>
            <person name="Martin C."/>
        </authorList>
    </citation>
    <scope>NUCLEOTIDE SEQUENCE</scope>
</reference>
<evidence type="ECO:0000313" key="3">
    <source>
        <dbReference type="EMBL" id="CAH1784420.1"/>
    </source>
</evidence>
<feature type="transmembrane region" description="Helical" evidence="2">
    <location>
        <begin position="20"/>
        <end position="37"/>
    </location>
</feature>
<dbReference type="PROSITE" id="PS50002">
    <property type="entry name" value="SH3"/>
    <property type="match status" value="1"/>
</dbReference>
<evidence type="ECO:0000313" key="4">
    <source>
        <dbReference type="Proteomes" id="UP000749559"/>
    </source>
</evidence>
<dbReference type="PANTHER" id="PTHR13357">
    <property type="entry name" value="SH3 ADAPTER PROTEIN SPIN90 NCK INTERACTING PROTEIN WITH SH3 DOMAIN"/>
    <property type="match status" value="1"/>
</dbReference>
<dbReference type="PANTHER" id="PTHR13357:SF1">
    <property type="entry name" value="NCK-INTERACTING PROTEIN WITH SH3 DOMAIN"/>
    <property type="match status" value="1"/>
</dbReference>
<dbReference type="Pfam" id="PF09431">
    <property type="entry name" value="SPIN90_LRD"/>
    <property type="match status" value="1"/>
</dbReference>
<dbReference type="AlphaFoldDB" id="A0A8J1T653"/>
<evidence type="ECO:0000256" key="2">
    <source>
        <dbReference type="SAM" id="Phobius"/>
    </source>
</evidence>
<dbReference type="SUPFAM" id="SSF50044">
    <property type="entry name" value="SH3-domain"/>
    <property type="match status" value="1"/>
</dbReference>
<dbReference type="GO" id="GO:0006897">
    <property type="term" value="P:endocytosis"/>
    <property type="evidence" value="ECO:0007669"/>
    <property type="project" value="TreeGrafter"/>
</dbReference>